<evidence type="ECO:0000256" key="2">
    <source>
        <dbReference type="ARBA" id="ARBA00022490"/>
    </source>
</evidence>
<proteinExistence type="predicted"/>
<evidence type="ECO:0000256" key="3">
    <source>
        <dbReference type="ARBA" id="ARBA00022723"/>
    </source>
</evidence>
<dbReference type="InterPro" id="IPR044063">
    <property type="entry name" value="ZF_RING_GID"/>
</dbReference>
<dbReference type="InParanoid" id="A0A7E5WZU2"/>
<dbReference type="Proteomes" id="UP000322000">
    <property type="component" value="Unplaced"/>
</dbReference>
<name>A0A7E5WZU2_TRINI</name>
<evidence type="ECO:0000256" key="5">
    <source>
        <dbReference type="ARBA" id="ARBA00022833"/>
    </source>
</evidence>
<dbReference type="OrthoDB" id="1933281at2759"/>
<sequence length="373" mass="40502">MDSCLGVEQDLDKALTKFNSLNDNTNRVLQDIIDQVEDLRKEIAKQPANTPLIPAQAMSVTDLAASVKQAVFQMSTEHRELHATVSRVGKSIDRHFIADYASVAPKAESFCNDVNRPIMEQAIAQHLYRQGLEDVGDTFVAEANVTGVERTCTFALLQRCAAALAEGDPSAALHWVERRAHELHNSPLPFTLHRMQALKLAREQGVGAAIEYARRQFPAHAARHERALQAAVCALAWCTPGAGPAPSIYQHLLDPKALGAEAAELFIKEACALLRLAPLSPLAGGVLAGARVLPALHDIRAKMSHPHVIAAWSDDELPFEVDLGEDGGGYHSVFACPILRQQASEQNPPMRLLCGHVISRDALNKLAMGAKLV</sequence>
<dbReference type="InterPro" id="IPR024964">
    <property type="entry name" value="CTLH/CRA"/>
</dbReference>
<keyword evidence="3" id="KW-0479">Metal-binding</keyword>
<dbReference type="GO" id="GO:0008270">
    <property type="term" value="F:zinc ion binding"/>
    <property type="evidence" value="ECO:0007669"/>
    <property type="project" value="UniProtKB-KW"/>
</dbReference>
<keyword evidence="2" id="KW-0963">Cytoplasm</keyword>
<dbReference type="PANTHER" id="PTHR12170">
    <property type="entry name" value="MACROPHAGE ERYTHROBLAST ATTACHER-RELATED"/>
    <property type="match status" value="1"/>
</dbReference>
<reference evidence="9" key="1">
    <citation type="submission" date="2025-08" db="UniProtKB">
        <authorList>
            <consortium name="RefSeq"/>
        </authorList>
    </citation>
    <scope>IDENTIFICATION</scope>
</reference>
<dbReference type="RefSeq" id="XP_026745711.1">
    <property type="nucleotide sequence ID" value="XM_026889910.1"/>
</dbReference>
<protein>
    <submittedName>
        <fullName evidence="9">E3 ubiquitin-protein transferase RMND5B-like isoform X1</fullName>
    </submittedName>
</protein>
<accession>A0A7E5WZU2</accession>
<organism evidence="8 9">
    <name type="scientific">Trichoplusia ni</name>
    <name type="common">Cabbage looper</name>
    <dbReference type="NCBI Taxonomy" id="7111"/>
    <lineage>
        <taxon>Eukaryota</taxon>
        <taxon>Metazoa</taxon>
        <taxon>Ecdysozoa</taxon>
        <taxon>Arthropoda</taxon>
        <taxon>Hexapoda</taxon>
        <taxon>Insecta</taxon>
        <taxon>Pterygota</taxon>
        <taxon>Neoptera</taxon>
        <taxon>Endopterygota</taxon>
        <taxon>Lepidoptera</taxon>
        <taxon>Glossata</taxon>
        <taxon>Ditrysia</taxon>
        <taxon>Noctuoidea</taxon>
        <taxon>Noctuidae</taxon>
        <taxon>Plusiinae</taxon>
        <taxon>Trichoplusia</taxon>
    </lineage>
</organism>
<evidence type="ECO:0000256" key="1">
    <source>
        <dbReference type="ARBA" id="ARBA00004496"/>
    </source>
</evidence>
<dbReference type="InterPro" id="IPR006594">
    <property type="entry name" value="LisH"/>
</dbReference>
<evidence type="ECO:0000259" key="7">
    <source>
        <dbReference type="PROSITE" id="PS51867"/>
    </source>
</evidence>
<evidence type="ECO:0000256" key="4">
    <source>
        <dbReference type="ARBA" id="ARBA00022771"/>
    </source>
</evidence>
<keyword evidence="4 6" id="KW-0863">Zinc-finger</keyword>
<evidence type="ECO:0000313" key="9">
    <source>
        <dbReference type="RefSeq" id="XP_026745711.1"/>
    </source>
</evidence>
<dbReference type="GO" id="GO:0043161">
    <property type="term" value="P:proteasome-mediated ubiquitin-dependent protein catabolic process"/>
    <property type="evidence" value="ECO:0007669"/>
    <property type="project" value="InterPro"/>
</dbReference>
<gene>
    <name evidence="9" type="primary">LOC113507054</name>
</gene>
<feature type="zinc finger region" description="RING-Gid-type" evidence="6">
    <location>
        <begin position="336"/>
        <end position="373"/>
    </location>
</feature>
<keyword evidence="5" id="KW-0862">Zinc</keyword>
<dbReference type="PROSITE" id="PS51867">
    <property type="entry name" value="ZF_RING_GID"/>
    <property type="match status" value="1"/>
</dbReference>
<dbReference type="FunCoup" id="A0A7E5WZU2">
    <property type="interactions" value="1573"/>
</dbReference>
<dbReference type="SMART" id="SM00667">
    <property type="entry name" value="LisH"/>
    <property type="match status" value="1"/>
</dbReference>
<dbReference type="Pfam" id="PF10607">
    <property type="entry name" value="CTLH"/>
    <property type="match status" value="1"/>
</dbReference>
<comment type="subcellular location">
    <subcellularLocation>
        <location evidence="1">Cytoplasm</location>
    </subcellularLocation>
</comment>
<dbReference type="AlphaFoldDB" id="A0A7E5WZU2"/>
<dbReference type="GO" id="GO:0034657">
    <property type="term" value="C:GID complex"/>
    <property type="evidence" value="ECO:0007669"/>
    <property type="project" value="TreeGrafter"/>
</dbReference>
<dbReference type="GO" id="GO:0005737">
    <property type="term" value="C:cytoplasm"/>
    <property type="evidence" value="ECO:0007669"/>
    <property type="project" value="UniProtKB-SubCell"/>
</dbReference>
<dbReference type="KEGG" id="tnl:113507054"/>
<evidence type="ECO:0000256" key="6">
    <source>
        <dbReference type="PROSITE-ProRule" id="PRU01215"/>
    </source>
</evidence>
<feature type="domain" description="RING-Gid-type" evidence="7">
    <location>
        <begin position="336"/>
        <end position="373"/>
    </location>
</feature>
<dbReference type="PROSITE" id="PS50896">
    <property type="entry name" value="LISH"/>
    <property type="match status" value="1"/>
</dbReference>
<dbReference type="GeneID" id="113507054"/>
<evidence type="ECO:0000313" key="8">
    <source>
        <dbReference type="Proteomes" id="UP000322000"/>
    </source>
</evidence>
<dbReference type="PANTHER" id="PTHR12170:SF3">
    <property type="entry name" value="GH10162P"/>
    <property type="match status" value="1"/>
</dbReference>
<dbReference type="InterPro" id="IPR045098">
    <property type="entry name" value="Fyv10_fam"/>
</dbReference>
<dbReference type="GO" id="GO:0005634">
    <property type="term" value="C:nucleus"/>
    <property type="evidence" value="ECO:0007669"/>
    <property type="project" value="TreeGrafter"/>
</dbReference>
<dbReference type="GO" id="GO:0061630">
    <property type="term" value="F:ubiquitin protein ligase activity"/>
    <property type="evidence" value="ECO:0007669"/>
    <property type="project" value="InterPro"/>
</dbReference>
<keyword evidence="8" id="KW-1185">Reference proteome</keyword>